<evidence type="ECO:0000313" key="3">
    <source>
        <dbReference type="Proteomes" id="UP001287356"/>
    </source>
</evidence>
<feature type="region of interest" description="Disordered" evidence="1">
    <location>
        <begin position="261"/>
        <end position="295"/>
    </location>
</feature>
<dbReference type="AlphaFoldDB" id="A0AAE0TWL1"/>
<dbReference type="EMBL" id="JAULSN010000001">
    <property type="protein sequence ID" value="KAK3382207.1"/>
    <property type="molecule type" value="Genomic_DNA"/>
</dbReference>
<feature type="compositionally biased region" description="Polar residues" evidence="1">
    <location>
        <begin position="210"/>
        <end position="225"/>
    </location>
</feature>
<evidence type="ECO:0008006" key="4">
    <source>
        <dbReference type="Google" id="ProtNLM"/>
    </source>
</evidence>
<accession>A0AAE0TWL1</accession>
<gene>
    <name evidence="2" type="ORF">B0T24DRAFT_672204</name>
</gene>
<feature type="region of interest" description="Disordered" evidence="1">
    <location>
        <begin position="199"/>
        <end position="240"/>
    </location>
</feature>
<comment type="caution">
    <text evidence="2">The sequence shown here is derived from an EMBL/GenBank/DDBJ whole genome shotgun (WGS) entry which is preliminary data.</text>
</comment>
<keyword evidence="3" id="KW-1185">Reference proteome</keyword>
<feature type="compositionally biased region" description="Low complexity" evidence="1">
    <location>
        <begin position="199"/>
        <end position="209"/>
    </location>
</feature>
<feature type="compositionally biased region" description="Polar residues" evidence="1">
    <location>
        <begin position="1"/>
        <end position="24"/>
    </location>
</feature>
<reference evidence="2" key="2">
    <citation type="submission" date="2023-06" db="EMBL/GenBank/DDBJ databases">
        <authorList>
            <consortium name="Lawrence Berkeley National Laboratory"/>
            <person name="Haridas S."/>
            <person name="Hensen N."/>
            <person name="Bonometti L."/>
            <person name="Westerberg I."/>
            <person name="Brannstrom I.O."/>
            <person name="Guillou S."/>
            <person name="Cros-Aarteil S."/>
            <person name="Calhoun S."/>
            <person name="Kuo A."/>
            <person name="Mondo S."/>
            <person name="Pangilinan J."/>
            <person name="Riley R."/>
            <person name="Labutti K."/>
            <person name="Andreopoulos B."/>
            <person name="Lipzen A."/>
            <person name="Chen C."/>
            <person name="Yanf M."/>
            <person name="Daum C."/>
            <person name="Ng V."/>
            <person name="Clum A."/>
            <person name="Steindorff A."/>
            <person name="Ohm R."/>
            <person name="Martin F."/>
            <person name="Silar P."/>
            <person name="Natvig D."/>
            <person name="Lalanne C."/>
            <person name="Gautier V."/>
            <person name="Ament-Velasquez S.L."/>
            <person name="Kruys A."/>
            <person name="Hutchinson M.I."/>
            <person name="Powell A.J."/>
            <person name="Barry K."/>
            <person name="Miller A.N."/>
            <person name="Grigoriev I.V."/>
            <person name="Debuchy R."/>
            <person name="Gladieux P."/>
            <person name="Thoren M.H."/>
            <person name="Johannesson H."/>
        </authorList>
    </citation>
    <scope>NUCLEOTIDE SEQUENCE</scope>
    <source>
        <strain evidence="2">CBS 958.72</strain>
    </source>
</reference>
<reference evidence="2" key="1">
    <citation type="journal article" date="2023" name="Mol. Phylogenet. Evol.">
        <title>Genome-scale phylogeny and comparative genomics of the fungal order Sordariales.</title>
        <authorList>
            <person name="Hensen N."/>
            <person name="Bonometti L."/>
            <person name="Westerberg I."/>
            <person name="Brannstrom I.O."/>
            <person name="Guillou S."/>
            <person name="Cros-Aarteil S."/>
            <person name="Calhoun S."/>
            <person name="Haridas S."/>
            <person name="Kuo A."/>
            <person name="Mondo S."/>
            <person name="Pangilinan J."/>
            <person name="Riley R."/>
            <person name="LaButti K."/>
            <person name="Andreopoulos B."/>
            <person name="Lipzen A."/>
            <person name="Chen C."/>
            <person name="Yan M."/>
            <person name="Daum C."/>
            <person name="Ng V."/>
            <person name="Clum A."/>
            <person name="Steindorff A."/>
            <person name="Ohm R.A."/>
            <person name="Martin F."/>
            <person name="Silar P."/>
            <person name="Natvig D.O."/>
            <person name="Lalanne C."/>
            <person name="Gautier V."/>
            <person name="Ament-Velasquez S.L."/>
            <person name="Kruys A."/>
            <person name="Hutchinson M.I."/>
            <person name="Powell A.J."/>
            <person name="Barry K."/>
            <person name="Miller A.N."/>
            <person name="Grigoriev I.V."/>
            <person name="Debuchy R."/>
            <person name="Gladieux P."/>
            <person name="Hiltunen Thoren M."/>
            <person name="Johannesson H."/>
        </authorList>
    </citation>
    <scope>NUCLEOTIDE SEQUENCE</scope>
    <source>
        <strain evidence="2">CBS 958.72</strain>
    </source>
</reference>
<feature type="compositionally biased region" description="Polar residues" evidence="1">
    <location>
        <begin position="32"/>
        <end position="59"/>
    </location>
</feature>
<protein>
    <recommendedName>
        <fullName evidence="4">BTB domain-containing protein</fullName>
    </recommendedName>
</protein>
<sequence length="645" mass="70396">MHPDENPTTVSADPCSSSKVNSAQEIPGSPSIGKSNMDSAQQTPGSPSIDVSTMNSNEGLDNALVSPSAMFSNVDLDRDGLGELENFEYSPVAESTTDSAQQTPGSILIDISDVDSTEQPDNTLIDNPTMIPAEESDNTFADSSARLSNVDVIMASIAGSTQLPIQNPFNVPIEASSAGPVEEKINPFLKFSTGSGFSTAGSQFSTSSSPEDSPNMSTTRPTTGSDADKADKPVTSRFFSPATNPFLDTLDTDGLQAMTNAPSVKRSASELSMADNSAAMPPAKKPALEGSASSHGFSLSPQPAVVTTTFDKHGDLTLVVGPGRHVFIVCSRTLARACWVWDTMLYGLSDEGQSQHKEKDWTFTLTQDDARALAIVLHILHGNFDNVPESINIKILFDLAVLADKYDLVRPLSEYWYGWTNDAILPFTSHLTFRDDQKSLNRILFVLYVLGFEKRFREVLLGVIANVSLGDDGKLRLTGHERLSMEDNVFIKRLDIIEPIKEARKKMLSCLSTAVSSGLDSLIAGTKCGSQGHIAEPHHDTCDSALLGEFYKRMGMSREKWDREKIKSLQQSKKSVASLLRLFNTRRSNIKGYSKVRDLPGRHKKCEPWADMTMKELMDAAEVEKMVPINHAYFEERAEMAGTKD</sequence>
<evidence type="ECO:0000313" key="2">
    <source>
        <dbReference type="EMBL" id="KAK3382207.1"/>
    </source>
</evidence>
<organism evidence="2 3">
    <name type="scientific">Lasiosphaeria ovina</name>
    <dbReference type="NCBI Taxonomy" id="92902"/>
    <lineage>
        <taxon>Eukaryota</taxon>
        <taxon>Fungi</taxon>
        <taxon>Dikarya</taxon>
        <taxon>Ascomycota</taxon>
        <taxon>Pezizomycotina</taxon>
        <taxon>Sordariomycetes</taxon>
        <taxon>Sordariomycetidae</taxon>
        <taxon>Sordariales</taxon>
        <taxon>Lasiosphaeriaceae</taxon>
        <taxon>Lasiosphaeria</taxon>
    </lineage>
</organism>
<proteinExistence type="predicted"/>
<name>A0AAE0TWL1_9PEZI</name>
<feature type="region of interest" description="Disordered" evidence="1">
    <location>
        <begin position="1"/>
        <end position="63"/>
    </location>
</feature>
<evidence type="ECO:0000256" key="1">
    <source>
        <dbReference type="SAM" id="MobiDB-lite"/>
    </source>
</evidence>
<dbReference type="Proteomes" id="UP001287356">
    <property type="component" value="Unassembled WGS sequence"/>
</dbReference>